<dbReference type="AlphaFoldDB" id="A0A511YWH4"/>
<sequence>MPVPGELAALVRTLRAAGQAPAPAPSAELARVLAEGQLPDVVPLERRRAARPMTRRAVVAAALGTKIALVSAAAAAALTGVATLEPVPDVIRDPARDLVDDVVDVLPWTSQEPAVPADEAPGVSPRGAGSSPDEGRGDSDGQGEEGAGDGTPGRGVPATPATPAVPGDDAGRSDEAPGRPDEPADPEDDAPGRSEEAPGRPESPGQEGQRRATPPADRTPAPPVGTGASGSAGVAGVSGTAAGEVISVQPYPSDRVGR</sequence>
<protein>
    <submittedName>
        <fullName evidence="2">Uncharacterized protein</fullName>
    </submittedName>
</protein>
<gene>
    <name evidence="2" type="ORF">AFE02nite_12910</name>
</gene>
<evidence type="ECO:0000256" key="1">
    <source>
        <dbReference type="SAM" id="MobiDB-lite"/>
    </source>
</evidence>
<feature type="region of interest" description="Disordered" evidence="1">
    <location>
        <begin position="109"/>
        <end position="236"/>
    </location>
</feature>
<feature type="compositionally biased region" description="Basic and acidic residues" evidence="1">
    <location>
        <begin position="190"/>
        <end position="199"/>
    </location>
</feature>
<organism evidence="2 3">
    <name type="scientific">Actinotalea fermentans</name>
    <dbReference type="NCBI Taxonomy" id="43671"/>
    <lineage>
        <taxon>Bacteria</taxon>
        <taxon>Bacillati</taxon>
        <taxon>Actinomycetota</taxon>
        <taxon>Actinomycetes</taxon>
        <taxon>Micrococcales</taxon>
        <taxon>Cellulomonadaceae</taxon>
        <taxon>Actinotalea</taxon>
    </lineage>
</organism>
<evidence type="ECO:0000313" key="3">
    <source>
        <dbReference type="Proteomes" id="UP000321484"/>
    </source>
</evidence>
<accession>A0A511YWH4</accession>
<name>A0A511YWH4_9CELL</name>
<feature type="compositionally biased region" description="Low complexity" evidence="1">
    <location>
        <begin position="154"/>
        <end position="168"/>
    </location>
</feature>
<feature type="compositionally biased region" description="Low complexity" evidence="1">
    <location>
        <begin position="211"/>
        <end position="236"/>
    </location>
</feature>
<proteinExistence type="predicted"/>
<keyword evidence="3" id="KW-1185">Reference proteome</keyword>
<feature type="compositionally biased region" description="Basic and acidic residues" evidence="1">
    <location>
        <begin position="169"/>
        <end position="182"/>
    </location>
</feature>
<comment type="caution">
    <text evidence="2">The sequence shown here is derived from an EMBL/GenBank/DDBJ whole genome shotgun (WGS) entry which is preliminary data.</text>
</comment>
<dbReference type="Proteomes" id="UP000321484">
    <property type="component" value="Unassembled WGS sequence"/>
</dbReference>
<evidence type="ECO:0000313" key="2">
    <source>
        <dbReference type="EMBL" id="GEN79557.1"/>
    </source>
</evidence>
<dbReference type="EMBL" id="BJYK01000002">
    <property type="protein sequence ID" value="GEN79557.1"/>
    <property type="molecule type" value="Genomic_DNA"/>
</dbReference>
<reference evidence="2 3" key="1">
    <citation type="submission" date="2019-07" db="EMBL/GenBank/DDBJ databases">
        <title>Whole genome shotgun sequence of Actinotalea fermentans NBRC 105374.</title>
        <authorList>
            <person name="Hosoyama A."/>
            <person name="Uohara A."/>
            <person name="Ohji S."/>
            <person name="Ichikawa N."/>
        </authorList>
    </citation>
    <scope>NUCLEOTIDE SEQUENCE [LARGE SCALE GENOMIC DNA]</scope>
    <source>
        <strain evidence="2 3">NBRC 105374</strain>
    </source>
</reference>